<gene>
    <name evidence="1" type="ORF">WJX73_010164</name>
</gene>
<reference evidence="1 2" key="1">
    <citation type="journal article" date="2024" name="Nat. Commun.">
        <title>Phylogenomics reveals the evolutionary origins of lichenization in chlorophyte algae.</title>
        <authorList>
            <person name="Puginier C."/>
            <person name="Libourel C."/>
            <person name="Otte J."/>
            <person name="Skaloud P."/>
            <person name="Haon M."/>
            <person name="Grisel S."/>
            <person name="Petersen M."/>
            <person name="Berrin J.G."/>
            <person name="Delaux P.M."/>
            <person name="Dal Grande F."/>
            <person name="Keller J."/>
        </authorList>
    </citation>
    <scope>NUCLEOTIDE SEQUENCE [LARGE SCALE GENOMIC DNA]</scope>
    <source>
        <strain evidence="1 2">SAG 2036</strain>
    </source>
</reference>
<comment type="caution">
    <text evidence="1">The sequence shown here is derived from an EMBL/GenBank/DDBJ whole genome shotgun (WGS) entry which is preliminary data.</text>
</comment>
<sequence length="189" mass="20484">MGYIDGHLQNSARGVADLVAVAPFIMRRKNGAGSTAGSSQPDEYWPQPYPGRSPSTEIAGGVESLLSRRLGLPQSPRNIFVKQGSGCSVNARFNKFYISCAMMFAKLGKRNSGIIFDTIWRAATIPVQLPLLLSALHKCCFKQVTVPASRGPSMQQGRPLQAPWNAHTMWAYSSSKNACAGGTLVQRIQ</sequence>
<evidence type="ECO:0000313" key="1">
    <source>
        <dbReference type="EMBL" id="KAK9794399.1"/>
    </source>
</evidence>
<evidence type="ECO:0000313" key="2">
    <source>
        <dbReference type="Proteomes" id="UP001465755"/>
    </source>
</evidence>
<accession>A0AAW1NT05</accession>
<proteinExistence type="predicted"/>
<name>A0AAW1NT05_9CHLO</name>
<dbReference type="AlphaFoldDB" id="A0AAW1NT05"/>
<organism evidence="1 2">
    <name type="scientific">Symbiochloris irregularis</name>
    <dbReference type="NCBI Taxonomy" id="706552"/>
    <lineage>
        <taxon>Eukaryota</taxon>
        <taxon>Viridiplantae</taxon>
        <taxon>Chlorophyta</taxon>
        <taxon>core chlorophytes</taxon>
        <taxon>Trebouxiophyceae</taxon>
        <taxon>Trebouxiales</taxon>
        <taxon>Trebouxiaceae</taxon>
        <taxon>Symbiochloris</taxon>
    </lineage>
</organism>
<dbReference type="Proteomes" id="UP001465755">
    <property type="component" value="Unassembled WGS sequence"/>
</dbReference>
<keyword evidence="2" id="KW-1185">Reference proteome</keyword>
<dbReference type="EMBL" id="JALJOQ010000138">
    <property type="protein sequence ID" value="KAK9794399.1"/>
    <property type="molecule type" value="Genomic_DNA"/>
</dbReference>
<protein>
    <submittedName>
        <fullName evidence="1">Uncharacterized protein</fullName>
    </submittedName>
</protein>